<dbReference type="OrthoDB" id="2013972at2759"/>
<keyword evidence="4 6" id="KW-0812">Transmembrane</keyword>
<gene>
    <name evidence="7" type="ORF">SI8410_03003914</name>
</gene>
<dbReference type="GO" id="GO:0032259">
    <property type="term" value="P:methylation"/>
    <property type="evidence" value="ECO:0007669"/>
    <property type="project" value="UniProtKB-KW"/>
</dbReference>
<dbReference type="AlphaFoldDB" id="A0A7I8K669"/>
<evidence type="ECO:0000256" key="5">
    <source>
        <dbReference type="ARBA" id="ARBA00037847"/>
    </source>
</evidence>
<keyword evidence="3 6" id="KW-0489">Methyltransferase</keyword>
<dbReference type="PANTHER" id="PTHR10108:SF1058">
    <property type="entry name" value="METHYLTRANSFERASE PMT18-RELATED"/>
    <property type="match status" value="1"/>
</dbReference>
<dbReference type="InterPro" id="IPR004159">
    <property type="entry name" value="Put_SAM_MeTrfase"/>
</dbReference>
<evidence type="ECO:0000256" key="2">
    <source>
        <dbReference type="ARBA" id="ARBA00008361"/>
    </source>
</evidence>
<dbReference type="GO" id="GO:0008168">
    <property type="term" value="F:methyltransferase activity"/>
    <property type="evidence" value="ECO:0007669"/>
    <property type="project" value="UniProtKB-UniRule"/>
</dbReference>
<dbReference type="Proteomes" id="UP000663760">
    <property type="component" value="Chromosome 3"/>
</dbReference>
<dbReference type="FunFam" id="3.40.50.150:FF:000090">
    <property type="entry name" value="Probable methyltransferase PMT18"/>
    <property type="match status" value="1"/>
</dbReference>
<organism evidence="7 8">
    <name type="scientific">Spirodela intermedia</name>
    <name type="common">Intermediate duckweed</name>
    <dbReference type="NCBI Taxonomy" id="51605"/>
    <lineage>
        <taxon>Eukaryota</taxon>
        <taxon>Viridiplantae</taxon>
        <taxon>Streptophyta</taxon>
        <taxon>Embryophyta</taxon>
        <taxon>Tracheophyta</taxon>
        <taxon>Spermatophyta</taxon>
        <taxon>Magnoliopsida</taxon>
        <taxon>Liliopsida</taxon>
        <taxon>Araceae</taxon>
        <taxon>Lemnoideae</taxon>
        <taxon>Spirodela</taxon>
    </lineage>
</organism>
<dbReference type="Pfam" id="PF03141">
    <property type="entry name" value="Methyltransf_29"/>
    <property type="match status" value="1"/>
</dbReference>
<evidence type="ECO:0000256" key="4">
    <source>
        <dbReference type="ARBA" id="ARBA00022968"/>
    </source>
</evidence>
<dbReference type="GO" id="GO:0016020">
    <property type="term" value="C:membrane"/>
    <property type="evidence" value="ECO:0007669"/>
    <property type="project" value="UniProtKB-SubCell"/>
</dbReference>
<comment type="subcellular location">
    <subcellularLocation>
        <location evidence="5">Endomembrane system</location>
        <topology evidence="5">Single-pass membrane protein</topology>
    </subcellularLocation>
    <subcellularLocation>
        <location evidence="1 6">Membrane</location>
        <topology evidence="1 6">Single-pass type II membrane protein</topology>
    </subcellularLocation>
</comment>
<evidence type="ECO:0000313" key="8">
    <source>
        <dbReference type="Proteomes" id="UP000663760"/>
    </source>
</evidence>
<dbReference type="GO" id="GO:0005768">
    <property type="term" value="C:endosome"/>
    <property type="evidence" value="ECO:0007669"/>
    <property type="project" value="TreeGrafter"/>
</dbReference>
<protein>
    <recommendedName>
        <fullName evidence="6">Methyltransferase</fullName>
        <ecNumber evidence="6">2.1.1.-</ecNumber>
    </recommendedName>
</protein>
<dbReference type="PANTHER" id="PTHR10108">
    <property type="entry name" value="SAM-DEPENDENT METHYLTRANSFERASE"/>
    <property type="match status" value="1"/>
</dbReference>
<accession>A0A7I8K669</accession>
<dbReference type="Gene3D" id="3.40.50.150">
    <property type="entry name" value="Vaccinia Virus protein VP39"/>
    <property type="match status" value="1"/>
</dbReference>
<keyword evidence="6" id="KW-0808">Transferase</keyword>
<evidence type="ECO:0000256" key="3">
    <source>
        <dbReference type="ARBA" id="ARBA00022603"/>
    </source>
</evidence>
<evidence type="ECO:0000256" key="6">
    <source>
        <dbReference type="RuleBase" id="RU366043"/>
    </source>
</evidence>
<dbReference type="GO" id="GO:0005802">
    <property type="term" value="C:trans-Golgi network"/>
    <property type="evidence" value="ECO:0007669"/>
    <property type="project" value="TreeGrafter"/>
</dbReference>
<dbReference type="EC" id="2.1.1.-" evidence="6"/>
<comment type="similarity">
    <text evidence="2 6">Belongs to the methyltransferase superfamily.</text>
</comment>
<keyword evidence="4 6" id="KW-0735">Signal-anchor</keyword>
<dbReference type="InterPro" id="IPR029063">
    <property type="entry name" value="SAM-dependent_MTases_sf"/>
</dbReference>
<keyword evidence="8" id="KW-1185">Reference proteome</keyword>
<name>A0A7I8K669_SPIIN</name>
<evidence type="ECO:0000256" key="1">
    <source>
        <dbReference type="ARBA" id="ARBA00004606"/>
    </source>
</evidence>
<keyword evidence="6" id="KW-0325">Glycoprotein</keyword>
<evidence type="ECO:0000313" key="7">
    <source>
        <dbReference type="EMBL" id="CAA7393116.1"/>
    </source>
</evidence>
<proteinExistence type="inferred from homology"/>
<sequence length="590" mass="66838">MKQTMRRLSLVFGLTGLCAFVYLFDAAQNTASIISISSEVSSTTGVVPFNKSSGNYEFPPCDMKYMEYTPCHDPRRAMKFERTAMIYRERHCPAKDGLLRCLIPAPPNYKRPFAWPQSRDFAWYDNIPHRNLSDNKAVQNWVVVVEDRFRFPGGGTMFRGGADSYIDRINALIPLTDGSIRTAMDTGCGVGSWGAYLLNRGVLTMSFAPRDSHISQVQFALERGVPAMIGVVGAHRLPYPARAFDMAHCSRCLIPWHAEDGIFLAEVDRVLKPGGFWILSGPPINWRKSHRSWGRTPEDLEKEQDKIEDLAKRLCWDKFIENGEFAIWKKPINHKNCINGQKSERTHAICSGGTPDAAWYKKIEPCITSLPEVSNEEEVAGGVLENWPSRASTVPPRITSGSIPGITSDRFLEDGRQWSERVKHYQDTILDLSAGRYRNVMDMNANLGGFAAALVDYPVWVMNVVPVDSDRDTLGVIYERGFIGTYQDWCEAFSTYPRTYDLLHADAIFSMYQYRCDLEYILLEMDRILRPEGTVLIRDTVEVLLKVQERAEGMKWKTQMTDPESGSSVPWKILVAVKSYWTGVDALETK</sequence>
<reference evidence="7" key="1">
    <citation type="submission" date="2020-02" db="EMBL/GenBank/DDBJ databases">
        <authorList>
            <person name="Scholz U."/>
            <person name="Mascher M."/>
            <person name="Fiebig A."/>
        </authorList>
    </citation>
    <scope>NUCLEOTIDE SEQUENCE</scope>
</reference>
<dbReference type="SUPFAM" id="SSF53335">
    <property type="entry name" value="S-adenosyl-L-methionine-dependent methyltransferases"/>
    <property type="match status" value="2"/>
</dbReference>
<dbReference type="EMBL" id="LR746266">
    <property type="protein sequence ID" value="CAA7393116.1"/>
    <property type="molecule type" value="Genomic_DNA"/>
</dbReference>